<dbReference type="GO" id="GO:0043190">
    <property type="term" value="C:ATP-binding cassette (ABC) transporter complex"/>
    <property type="evidence" value="ECO:0007669"/>
    <property type="project" value="TreeGrafter"/>
</dbReference>
<dbReference type="Pfam" id="PF00005">
    <property type="entry name" value="ABC_tran"/>
    <property type="match status" value="2"/>
</dbReference>
<gene>
    <name evidence="6" type="ORF">SAMN04489812_5078</name>
</gene>
<dbReference type="GO" id="GO:0016887">
    <property type="term" value="F:ATP hydrolysis activity"/>
    <property type="evidence" value="ECO:0007669"/>
    <property type="project" value="InterPro"/>
</dbReference>
<protein>
    <submittedName>
        <fullName evidence="6">Energy-coupling factor transport system ATP-binding protein</fullName>
    </submittedName>
</protein>
<accession>A0A1H1Z9P5</accession>
<dbReference type="PANTHER" id="PTHR43553">
    <property type="entry name" value="HEAVY METAL TRANSPORTER"/>
    <property type="match status" value="1"/>
</dbReference>
<reference evidence="6 7" key="1">
    <citation type="submission" date="2016-10" db="EMBL/GenBank/DDBJ databases">
        <authorList>
            <person name="de Groot N.N."/>
        </authorList>
    </citation>
    <scope>NUCLEOTIDE SEQUENCE [LARGE SCALE GENOMIC DNA]</scope>
    <source>
        <strain evidence="6 7">DSM 21800</strain>
    </source>
</reference>
<dbReference type="InterPro" id="IPR003593">
    <property type="entry name" value="AAA+_ATPase"/>
</dbReference>
<evidence type="ECO:0000259" key="5">
    <source>
        <dbReference type="PROSITE" id="PS50893"/>
    </source>
</evidence>
<evidence type="ECO:0000256" key="3">
    <source>
        <dbReference type="ARBA" id="ARBA00022741"/>
    </source>
</evidence>
<keyword evidence="7" id="KW-1185">Reference proteome</keyword>
<dbReference type="AlphaFoldDB" id="A0A1H1Z9P5"/>
<dbReference type="SMART" id="SM00382">
    <property type="entry name" value="AAA"/>
    <property type="match status" value="2"/>
</dbReference>
<dbReference type="Gene3D" id="3.40.50.300">
    <property type="entry name" value="P-loop containing nucleotide triphosphate hydrolases"/>
    <property type="match status" value="2"/>
</dbReference>
<evidence type="ECO:0000313" key="7">
    <source>
        <dbReference type="Proteomes" id="UP000199103"/>
    </source>
</evidence>
<evidence type="ECO:0000256" key="2">
    <source>
        <dbReference type="ARBA" id="ARBA00022448"/>
    </source>
</evidence>
<dbReference type="EMBL" id="LT629772">
    <property type="protein sequence ID" value="SDT30373.1"/>
    <property type="molecule type" value="Genomic_DNA"/>
</dbReference>
<dbReference type="SUPFAM" id="SSF52540">
    <property type="entry name" value="P-loop containing nucleoside triphosphate hydrolases"/>
    <property type="match status" value="2"/>
</dbReference>
<dbReference type="InterPro" id="IPR027417">
    <property type="entry name" value="P-loop_NTPase"/>
</dbReference>
<feature type="domain" description="ABC transporter" evidence="5">
    <location>
        <begin position="272"/>
        <end position="504"/>
    </location>
</feature>
<dbReference type="PROSITE" id="PS00211">
    <property type="entry name" value="ABC_TRANSPORTER_1"/>
    <property type="match status" value="2"/>
</dbReference>
<keyword evidence="4 6" id="KW-0067">ATP-binding</keyword>
<dbReference type="GO" id="GO:0005524">
    <property type="term" value="F:ATP binding"/>
    <property type="evidence" value="ECO:0007669"/>
    <property type="project" value="UniProtKB-KW"/>
</dbReference>
<dbReference type="OrthoDB" id="501320at2"/>
<organism evidence="6 7">
    <name type="scientific">Microlunatus soli</name>
    <dbReference type="NCBI Taxonomy" id="630515"/>
    <lineage>
        <taxon>Bacteria</taxon>
        <taxon>Bacillati</taxon>
        <taxon>Actinomycetota</taxon>
        <taxon>Actinomycetes</taxon>
        <taxon>Propionibacteriales</taxon>
        <taxon>Propionibacteriaceae</taxon>
        <taxon>Microlunatus</taxon>
    </lineage>
</organism>
<dbReference type="STRING" id="630515.SAMN04489812_5078"/>
<feature type="domain" description="ABC transporter" evidence="5">
    <location>
        <begin position="10"/>
        <end position="250"/>
    </location>
</feature>
<dbReference type="InterPro" id="IPR003439">
    <property type="entry name" value="ABC_transporter-like_ATP-bd"/>
</dbReference>
<dbReference type="PANTHER" id="PTHR43553:SF24">
    <property type="entry name" value="ENERGY-COUPLING FACTOR TRANSPORTER ATP-BINDING PROTEIN ECFA1"/>
    <property type="match status" value="1"/>
</dbReference>
<dbReference type="GO" id="GO:0042626">
    <property type="term" value="F:ATPase-coupled transmembrane transporter activity"/>
    <property type="evidence" value="ECO:0007669"/>
    <property type="project" value="TreeGrafter"/>
</dbReference>
<proteinExistence type="inferred from homology"/>
<evidence type="ECO:0000256" key="1">
    <source>
        <dbReference type="ARBA" id="ARBA00005417"/>
    </source>
</evidence>
<dbReference type="InterPro" id="IPR015856">
    <property type="entry name" value="ABC_transpr_CbiO/EcfA_su"/>
</dbReference>
<dbReference type="InterPro" id="IPR017871">
    <property type="entry name" value="ABC_transporter-like_CS"/>
</dbReference>
<keyword evidence="2" id="KW-0813">Transport</keyword>
<keyword evidence="3" id="KW-0547">Nucleotide-binding</keyword>
<evidence type="ECO:0000256" key="4">
    <source>
        <dbReference type="ARBA" id="ARBA00022840"/>
    </source>
</evidence>
<dbReference type="RefSeq" id="WP_091528767.1">
    <property type="nucleotide sequence ID" value="NZ_LT629772.1"/>
</dbReference>
<dbReference type="Proteomes" id="UP000199103">
    <property type="component" value="Chromosome I"/>
</dbReference>
<dbReference type="PROSITE" id="PS50893">
    <property type="entry name" value="ABC_TRANSPORTER_2"/>
    <property type="match status" value="2"/>
</dbReference>
<dbReference type="InterPro" id="IPR050095">
    <property type="entry name" value="ECF_ABC_transporter_ATP-bd"/>
</dbReference>
<name>A0A1H1Z9P5_9ACTN</name>
<evidence type="ECO:0000313" key="6">
    <source>
        <dbReference type="EMBL" id="SDT30373.1"/>
    </source>
</evidence>
<dbReference type="CDD" id="cd03225">
    <property type="entry name" value="ABC_cobalt_CbiO_domain1"/>
    <property type="match status" value="2"/>
</dbReference>
<sequence length="504" mass="53651">MAAGPPPSRVRLQGFGFRHLIRPDWAVRGIDLRIEPGERVLLLGPSGAGKSTLLHAIAGLLDSETGDVEGSITVDGAAPTPASGGHGLSRTGIVFQDPDSQLVMNRCGDEVAFGLENAGVPREQIWPRVRRALAAVGFRYPLDRPTRALSGGERQRLVLAGVLALDPGLLLLDEPTANLDPDGAEQVIDAIAAVTADRSATMIMIEHRITPVLALVDRVVVIDPAHGVIADGDPQRVLAEQHDRLAANGVWVDDRLPWSADRAAARSGVELLRVEAPQRRYAADGPLLPGPVELSITAGSVTGIIGPNGVGKSTLAGMLSGLAAPQLGVVAPSAELVSGMRPRTAARPIRRWPSEQLAARIGTVFQNPEHQFLTGRVADEVALGPRHSRRAYAERADELLERLGLAGLADANPFTLSGGEKRRLSVATALAGRPRVVILDEPTFGQDRRTWIELARLFSELADDGIALVCVSHDRLLIRALPDQIIALTRPEDDRAAAVPEVAR</sequence>
<comment type="similarity">
    <text evidence="1">Belongs to the ABC transporter superfamily.</text>
</comment>